<evidence type="ECO:0000313" key="2">
    <source>
        <dbReference type="Proteomes" id="UP000559117"/>
    </source>
</evidence>
<keyword evidence="2" id="KW-1185">Reference proteome</keyword>
<gene>
    <name evidence="1" type="ORF">HNR32_002776</name>
</gene>
<evidence type="ECO:0000313" key="1">
    <source>
        <dbReference type="EMBL" id="MBB5337614.1"/>
    </source>
</evidence>
<name>A0A840UXM1_9FIRM</name>
<protein>
    <submittedName>
        <fullName evidence="1">Uncharacterized protein</fullName>
    </submittedName>
</protein>
<dbReference type="Proteomes" id="UP000559117">
    <property type="component" value="Unassembled WGS sequence"/>
</dbReference>
<dbReference type="RefSeq" id="WP_260162789.1">
    <property type="nucleotide sequence ID" value="NZ_JACHFH010000066.1"/>
</dbReference>
<reference evidence="1 2" key="1">
    <citation type="submission" date="2020-08" db="EMBL/GenBank/DDBJ databases">
        <title>Genomic Encyclopedia of Type Strains, Phase IV (KMG-IV): sequencing the most valuable type-strain genomes for metagenomic binning, comparative biology and taxonomic classification.</title>
        <authorList>
            <person name="Goeker M."/>
        </authorList>
    </citation>
    <scope>NUCLEOTIDE SEQUENCE [LARGE SCALE GENOMIC DNA]</scope>
    <source>
        <strain evidence="1 2">DSM 24661</strain>
    </source>
</reference>
<dbReference type="AlphaFoldDB" id="A0A840UXM1"/>
<accession>A0A840UXM1</accession>
<proteinExistence type="predicted"/>
<comment type="caution">
    <text evidence="1">The sequence shown here is derived from an EMBL/GenBank/DDBJ whole genome shotgun (WGS) entry which is preliminary data.</text>
</comment>
<dbReference type="EMBL" id="JACHFH010000066">
    <property type="protein sequence ID" value="MBB5337614.1"/>
    <property type="molecule type" value="Genomic_DNA"/>
</dbReference>
<organism evidence="1 2">
    <name type="scientific">Pectinatus brassicae</name>
    <dbReference type="NCBI Taxonomy" id="862415"/>
    <lineage>
        <taxon>Bacteria</taxon>
        <taxon>Bacillati</taxon>
        <taxon>Bacillota</taxon>
        <taxon>Negativicutes</taxon>
        <taxon>Selenomonadales</taxon>
        <taxon>Selenomonadaceae</taxon>
        <taxon>Pectinatus</taxon>
    </lineage>
</organism>
<sequence>MENSIPKSNMAEGVYGSSGWLGIAVKKRERRWIPHGTGFEAV</sequence>